<protein>
    <submittedName>
        <fullName evidence="5">Acyl--CoA ligase YhfT</fullName>
        <ecNumber evidence="5">6.2.1.-</ecNumber>
    </submittedName>
</protein>
<evidence type="ECO:0000259" key="3">
    <source>
        <dbReference type="Pfam" id="PF00501"/>
    </source>
</evidence>
<dbReference type="NCBIfam" id="NF005797">
    <property type="entry name" value="PRK07638.1"/>
    <property type="match status" value="1"/>
</dbReference>
<evidence type="ECO:0000313" key="6">
    <source>
        <dbReference type="Proteomes" id="UP000838308"/>
    </source>
</evidence>
<dbReference type="Pfam" id="PF13193">
    <property type="entry name" value="AMP-binding_C"/>
    <property type="match status" value="1"/>
</dbReference>
<dbReference type="InterPro" id="IPR025110">
    <property type="entry name" value="AMP-bd_C"/>
</dbReference>
<dbReference type="SUPFAM" id="SSF56801">
    <property type="entry name" value="Acetyl-CoA synthetase-like"/>
    <property type="match status" value="1"/>
</dbReference>
<comment type="caution">
    <text evidence="5">The sequence shown here is derived from an EMBL/GenBank/DDBJ whole genome shotgun (WGS) entry which is preliminary data.</text>
</comment>
<dbReference type="Gene3D" id="3.40.50.12780">
    <property type="entry name" value="N-terminal domain of ligase-like"/>
    <property type="match status" value="1"/>
</dbReference>
<dbReference type="Proteomes" id="UP000838308">
    <property type="component" value="Unassembled WGS sequence"/>
</dbReference>
<dbReference type="InterPro" id="IPR042099">
    <property type="entry name" value="ANL_N_sf"/>
</dbReference>
<sequence length="495" mass="55912">MPTITETYIKYAQLFPDKFAIETATEKISYRMWSNRVNQTANWLDSLKLSNQTLGILLPNGISFLQLFTGAATAGWTSVLFDLKWTESELQNQLTLSLPSIIITTSELYPKVKHLHPAVLLWEDCLQETKQASINRSTVAEGNLPFYMGFTSGTTGQPKSFIRSHNSWVASFDCSRVDFQMNADDHVVIPGALIHSHFLYGAVSTLYLGGSLYLLEKFSPSKTLSLIESQSITAVYVVPTMIAALLAEGRSSDKPIKILSSGAKWEEHSKQQIQRMFPRFSMYEFYGASELSFVTVLADKDYTRKPGSVGRPCHQVEIEIRRSNSKLAQLNEPGKIFVKSKMVFLGYLDKSEAGEHTGHRRIHSIQDENGWITVGDIGYLDEDGFLYLSGREKNMILYGAINIFPEEIEKVISAHPYVEEVVVIGIDDPYWGQVAAAVVKGTASKMELKRFCRQHLSSYKIPRHWFFIKEMPYTTSGKIARPQVKEYIESKVTNH</sequence>
<dbReference type="GO" id="GO:0016874">
    <property type="term" value="F:ligase activity"/>
    <property type="evidence" value="ECO:0007669"/>
    <property type="project" value="UniProtKB-KW"/>
</dbReference>
<dbReference type="Pfam" id="PF00501">
    <property type="entry name" value="AMP-binding"/>
    <property type="match status" value="1"/>
</dbReference>
<dbReference type="Gene3D" id="3.30.300.30">
    <property type="match status" value="1"/>
</dbReference>
<accession>A0ABM9EQU2</accession>
<dbReference type="RefSeq" id="WP_248735314.1">
    <property type="nucleotide sequence ID" value="NZ_CALBWS010000012.1"/>
</dbReference>
<dbReference type="InterPro" id="IPR020845">
    <property type="entry name" value="AMP-binding_CS"/>
</dbReference>
<dbReference type="PANTHER" id="PTHR43201:SF5">
    <property type="entry name" value="MEDIUM-CHAIN ACYL-COA LIGASE ACSF2, MITOCHONDRIAL"/>
    <property type="match status" value="1"/>
</dbReference>
<dbReference type="InterPro" id="IPR045851">
    <property type="entry name" value="AMP-bd_C_sf"/>
</dbReference>
<evidence type="ECO:0000256" key="1">
    <source>
        <dbReference type="ARBA" id="ARBA00006432"/>
    </source>
</evidence>
<comment type="similarity">
    <text evidence="1">Belongs to the ATP-dependent AMP-binding enzyme family.</text>
</comment>
<gene>
    <name evidence="5" type="primary">yhfT</name>
    <name evidence="5" type="ORF">BACCIP111895_02187</name>
</gene>
<evidence type="ECO:0000313" key="5">
    <source>
        <dbReference type="EMBL" id="CAH2715010.1"/>
    </source>
</evidence>
<evidence type="ECO:0000256" key="2">
    <source>
        <dbReference type="ARBA" id="ARBA00022598"/>
    </source>
</evidence>
<dbReference type="PANTHER" id="PTHR43201">
    <property type="entry name" value="ACYL-COA SYNTHETASE"/>
    <property type="match status" value="1"/>
</dbReference>
<dbReference type="EC" id="6.2.1.-" evidence="5"/>
<name>A0ABM9EQU2_9BACI</name>
<proteinExistence type="inferred from homology"/>
<keyword evidence="6" id="KW-1185">Reference proteome</keyword>
<dbReference type="InterPro" id="IPR000873">
    <property type="entry name" value="AMP-dep_synth/lig_dom"/>
</dbReference>
<reference evidence="5" key="1">
    <citation type="submission" date="2022-04" db="EMBL/GenBank/DDBJ databases">
        <authorList>
            <person name="Criscuolo A."/>
        </authorList>
    </citation>
    <scope>NUCLEOTIDE SEQUENCE</scope>
    <source>
        <strain evidence="5">CIP111895</strain>
    </source>
</reference>
<organism evidence="5 6">
    <name type="scientific">Neobacillus rhizosphaerae</name>
    <dbReference type="NCBI Taxonomy" id="2880965"/>
    <lineage>
        <taxon>Bacteria</taxon>
        <taxon>Bacillati</taxon>
        <taxon>Bacillota</taxon>
        <taxon>Bacilli</taxon>
        <taxon>Bacillales</taxon>
        <taxon>Bacillaceae</taxon>
        <taxon>Neobacillus</taxon>
    </lineage>
</organism>
<feature type="domain" description="AMP-binding enzyme C-terminal" evidence="4">
    <location>
        <begin position="407"/>
        <end position="478"/>
    </location>
</feature>
<keyword evidence="2 5" id="KW-0436">Ligase</keyword>
<feature type="domain" description="AMP-dependent synthetase/ligase" evidence="3">
    <location>
        <begin position="12"/>
        <end position="348"/>
    </location>
</feature>
<evidence type="ECO:0000259" key="4">
    <source>
        <dbReference type="Pfam" id="PF13193"/>
    </source>
</evidence>
<dbReference type="EMBL" id="CALBWS010000012">
    <property type="protein sequence ID" value="CAH2715010.1"/>
    <property type="molecule type" value="Genomic_DNA"/>
</dbReference>
<dbReference type="PROSITE" id="PS00455">
    <property type="entry name" value="AMP_BINDING"/>
    <property type="match status" value="1"/>
</dbReference>